<dbReference type="EMBL" id="JACGWJ010000002">
    <property type="protein sequence ID" value="KAL0436091.1"/>
    <property type="molecule type" value="Genomic_DNA"/>
</dbReference>
<organism evidence="1">
    <name type="scientific">Sesamum radiatum</name>
    <name type="common">Black benniseed</name>
    <dbReference type="NCBI Taxonomy" id="300843"/>
    <lineage>
        <taxon>Eukaryota</taxon>
        <taxon>Viridiplantae</taxon>
        <taxon>Streptophyta</taxon>
        <taxon>Embryophyta</taxon>
        <taxon>Tracheophyta</taxon>
        <taxon>Spermatophyta</taxon>
        <taxon>Magnoliopsida</taxon>
        <taxon>eudicotyledons</taxon>
        <taxon>Gunneridae</taxon>
        <taxon>Pentapetalae</taxon>
        <taxon>asterids</taxon>
        <taxon>lamiids</taxon>
        <taxon>Lamiales</taxon>
        <taxon>Pedaliaceae</taxon>
        <taxon>Sesamum</taxon>
    </lineage>
</organism>
<dbReference type="AlphaFoldDB" id="A0AAW2W7C4"/>
<evidence type="ECO:0000313" key="1">
    <source>
        <dbReference type="EMBL" id="KAL0436091.1"/>
    </source>
</evidence>
<reference evidence="1" key="2">
    <citation type="journal article" date="2024" name="Plant">
        <title>Genomic evolution and insights into agronomic trait innovations of Sesamum species.</title>
        <authorList>
            <person name="Miao H."/>
            <person name="Wang L."/>
            <person name="Qu L."/>
            <person name="Liu H."/>
            <person name="Sun Y."/>
            <person name="Le M."/>
            <person name="Wang Q."/>
            <person name="Wei S."/>
            <person name="Zheng Y."/>
            <person name="Lin W."/>
            <person name="Duan Y."/>
            <person name="Cao H."/>
            <person name="Xiong S."/>
            <person name="Wang X."/>
            <person name="Wei L."/>
            <person name="Li C."/>
            <person name="Ma Q."/>
            <person name="Ju M."/>
            <person name="Zhao R."/>
            <person name="Li G."/>
            <person name="Mu C."/>
            <person name="Tian Q."/>
            <person name="Mei H."/>
            <person name="Zhang T."/>
            <person name="Gao T."/>
            <person name="Zhang H."/>
        </authorList>
    </citation>
    <scope>NUCLEOTIDE SEQUENCE</scope>
    <source>
        <strain evidence="1">G02</strain>
    </source>
</reference>
<name>A0AAW2W7C4_SESRA</name>
<accession>A0AAW2W7C4</accession>
<comment type="caution">
    <text evidence="1">The sequence shown here is derived from an EMBL/GenBank/DDBJ whole genome shotgun (WGS) entry which is preliminary data.</text>
</comment>
<proteinExistence type="predicted"/>
<gene>
    <name evidence="1" type="ORF">Sradi_0317000</name>
</gene>
<sequence>MGRRRWAADWRARAGAVGLMPLGLDTGLDHLTTWAGKLLDRRIGPQIWANDNACVTVTRNVEVDGIDDAKVNANDEILEEEYDIVVSDANLEAETVENNELSVGTYFASNALERWEKGLKRMKLKQAVQLFKNLKHLGHVCPGIRHCKKIDERGSTIAEAIAKIQLRGQVI</sequence>
<protein>
    <submittedName>
        <fullName evidence="1">Uncharacterized protein</fullName>
    </submittedName>
</protein>
<reference evidence="1" key="1">
    <citation type="submission" date="2020-06" db="EMBL/GenBank/DDBJ databases">
        <authorList>
            <person name="Li T."/>
            <person name="Hu X."/>
            <person name="Zhang T."/>
            <person name="Song X."/>
            <person name="Zhang H."/>
            <person name="Dai N."/>
            <person name="Sheng W."/>
            <person name="Hou X."/>
            <person name="Wei L."/>
        </authorList>
    </citation>
    <scope>NUCLEOTIDE SEQUENCE</scope>
    <source>
        <strain evidence="1">G02</strain>
        <tissue evidence="1">Leaf</tissue>
    </source>
</reference>